<accession>A0A3N0BUS2</accession>
<dbReference type="OrthoDB" id="581720at2"/>
<reference evidence="1 2" key="1">
    <citation type="submission" date="2018-10" db="EMBL/GenBank/DDBJ databases">
        <title>Genome sequencing of Pedobacter jejuensis TNB23.</title>
        <authorList>
            <person name="Cho Y.-J."/>
            <person name="Cho A."/>
            <person name="Kim O.-S."/>
        </authorList>
    </citation>
    <scope>NUCLEOTIDE SEQUENCE [LARGE SCALE GENOMIC DNA]</scope>
    <source>
        <strain evidence="1 2">TNB23</strain>
    </source>
</reference>
<dbReference type="Proteomes" id="UP000274046">
    <property type="component" value="Unassembled WGS sequence"/>
</dbReference>
<protein>
    <submittedName>
        <fullName evidence="1">Uncharacterized protein</fullName>
    </submittedName>
</protein>
<evidence type="ECO:0000313" key="1">
    <source>
        <dbReference type="EMBL" id="RNL53138.1"/>
    </source>
</evidence>
<sequence>MELPVKVIEMQENERNKFLAAYFPGKQVGLEESHGALSISLDWYRDPSFYIDDQLIENLALLDKEMDCYGIPEYRKSYDGYNLVLNDNWTLYYWANVLKHRPALSGNLDKLVIIHIDDHYDCMPPLLFKNGKDTFLDPVTGTSVKMNDPESVITAIKSGSIAIGSFITPFLHHLSSVDFRYLIPESRNATEVEKGNISVTEVADTLFDGKLRPLLEFETKGKVSARHYRLSTDLIRILSDIPKDAVVLIHIDMDYFNNRFDGDSDWADHVKKHDPGAKIVHSQIETVLKTLKRDVDFERVMDFTIALSPGFFPSEYWADSFTLFNKYLLRK</sequence>
<dbReference type="EMBL" id="RBEE01000019">
    <property type="protein sequence ID" value="RNL53138.1"/>
    <property type="molecule type" value="Genomic_DNA"/>
</dbReference>
<comment type="caution">
    <text evidence="1">The sequence shown here is derived from an EMBL/GenBank/DDBJ whole genome shotgun (WGS) entry which is preliminary data.</text>
</comment>
<name>A0A3N0BUS2_9SPHI</name>
<keyword evidence="2" id="KW-1185">Reference proteome</keyword>
<dbReference type="AlphaFoldDB" id="A0A3N0BUS2"/>
<proteinExistence type="predicted"/>
<organism evidence="1 2">
    <name type="scientific">Pedobacter jejuensis</name>
    <dbReference type="NCBI Taxonomy" id="1268550"/>
    <lineage>
        <taxon>Bacteria</taxon>
        <taxon>Pseudomonadati</taxon>
        <taxon>Bacteroidota</taxon>
        <taxon>Sphingobacteriia</taxon>
        <taxon>Sphingobacteriales</taxon>
        <taxon>Sphingobacteriaceae</taxon>
        <taxon>Pedobacter</taxon>
    </lineage>
</organism>
<evidence type="ECO:0000313" key="2">
    <source>
        <dbReference type="Proteomes" id="UP000274046"/>
    </source>
</evidence>
<dbReference type="RefSeq" id="WP_123205830.1">
    <property type="nucleotide sequence ID" value="NZ_RBEE01000019.1"/>
</dbReference>
<gene>
    <name evidence="1" type="ORF">D7004_10555</name>
</gene>